<protein>
    <submittedName>
        <fullName evidence="2">Uncharacterized protein</fullName>
    </submittedName>
</protein>
<evidence type="ECO:0000313" key="3">
    <source>
        <dbReference type="Proteomes" id="UP000018217"/>
    </source>
</evidence>
<feature type="compositionally biased region" description="Polar residues" evidence="1">
    <location>
        <begin position="22"/>
        <end position="31"/>
    </location>
</feature>
<keyword evidence="3" id="KW-1185">Reference proteome</keyword>
<name>V5Z5F5_9GAMM</name>
<dbReference type="EMBL" id="CAHS01000011">
    <property type="protein sequence ID" value="CCG86250.1"/>
    <property type="molecule type" value="Genomic_DNA"/>
</dbReference>
<proteinExistence type="predicted"/>
<dbReference type="Proteomes" id="UP000018217">
    <property type="component" value="Unassembled WGS sequence"/>
</dbReference>
<evidence type="ECO:0000256" key="1">
    <source>
        <dbReference type="SAM" id="MobiDB-lite"/>
    </source>
</evidence>
<dbReference type="STRING" id="1161919.EPIR_0885"/>
<accession>V5Z5F5</accession>
<organism evidence="2 3">
    <name type="scientific">Erwinia piriflorinigrans CFBP 5888</name>
    <dbReference type="NCBI Taxonomy" id="1161919"/>
    <lineage>
        <taxon>Bacteria</taxon>
        <taxon>Pseudomonadati</taxon>
        <taxon>Pseudomonadota</taxon>
        <taxon>Gammaproteobacteria</taxon>
        <taxon>Enterobacterales</taxon>
        <taxon>Erwiniaceae</taxon>
        <taxon>Erwinia</taxon>
    </lineage>
</organism>
<gene>
    <name evidence="2" type="ORF">EPIR_0885</name>
</gene>
<feature type="region of interest" description="Disordered" evidence="1">
    <location>
        <begin position="22"/>
        <end position="46"/>
    </location>
</feature>
<evidence type="ECO:0000313" key="2">
    <source>
        <dbReference type="EMBL" id="CCG86250.1"/>
    </source>
</evidence>
<reference evidence="2 3" key="1">
    <citation type="journal article" date="2013" name="Syst. Appl. Microbiol.">
        <title>Phylogenetic position and virulence apparatus of the pear flower necrosis pathogen Erwinia piriflorinigrans CFBP 5888T as assessed by comparative genomics.</title>
        <authorList>
            <person name="Smits T.H."/>
            <person name="Rezzonico F."/>
            <person name="Lopez M.M."/>
            <person name="Blom J."/>
            <person name="Goesmann A."/>
            <person name="Frey J.E."/>
            <person name="Duffy B."/>
        </authorList>
    </citation>
    <scope>NUCLEOTIDE SEQUENCE [LARGE SCALE GENOMIC DNA]</scope>
    <source>
        <strain evidence="3">CFBP5888</strain>
    </source>
</reference>
<dbReference type="AlphaFoldDB" id="V5Z5F5"/>
<comment type="caution">
    <text evidence="2">The sequence shown here is derived from an EMBL/GenBank/DDBJ whole genome shotgun (WGS) entry which is preliminary data.</text>
</comment>
<sequence>MQEGGRAVDHIELAGVSEWVAQNSAHSSPKGQGQGVPVNTAITPVV</sequence>